<accession>A0A834R734</accession>
<evidence type="ECO:0000256" key="9">
    <source>
        <dbReference type="ARBA" id="ARBA00022692"/>
    </source>
</evidence>
<feature type="transmembrane region" description="Helical" evidence="26">
    <location>
        <begin position="7"/>
        <end position="26"/>
    </location>
</feature>
<dbReference type="InterPro" id="IPR029044">
    <property type="entry name" value="Nucleotide-diphossugar_trans"/>
</dbReference>
<keyword evidence="10 24" id="KW-0479">Metal-binding</keyword>
<evidence type="ECO:0000256" key="26">
    <source>
        <dbReference type="SAM" id="Phobius"/>
    </source>
</evidence>
<evidence type="ECO:0000256" key="1">
    <source>
        <dbReference type="ARBA" id="ARBA00001936"/>
    </source>
</evidence>
<dbReference type="EC" id="2.4.1.143" evidence="5"/>
<keyword evidence="16" id="KW-0325">Glycoprotein</keyword>
<dbReference type="SUPFAM" id="SSF53448">
    <property type="entry name" value="Nucleotide-diphospho-sugar transferases"/>
    <property type="match status" value="1"/>
</dbReference>
<comment type="cofactor">
    <cofactor evidence="1 24">
        <name>Mn(2+)</name>
        <dbReference type="ChEBI" id="CHEBI:29035"/>
    </cofactor>
</comment>
<organism evidence="27">
    <name type="scientific">Sarcoptes scabiei</name>
    <name type="common">Itch mite</name>
    <name type="synonym">Acarus scabiei</name>
    <dbReference type="NCBI Taxonomy" id="52283"/>
    <lineage>
        <taxon>Eukaryota</taxon>
        <taxon>Metazoa</taxon>
        <taxon>Ecdysozoa</taxon>
        <taxon>Arthropoda</taxon>
        <taxon>Chelicerata</taxon>
        <taxon>Arachnida</taxon>
        <taxon>Acari</taxon>
        <taxon>Acariformes</taxon>
        <taxon>Sarcoptiformes</taxon>
        <taxon>Astigmata</taxon>
        <taxon>Psoroptidia</taxon>
        <taxon>Sarcoptoidea</taxon>
        <taxon>Sarcoptidae</taxon>
        <taxon>Sarcoptinae</taxon>
        <taxon>Sarcoptes</taxon>
    </lineage>
</organism>
<evidence type="ECO:0000256" key="20">
    <source>
        <dbReference type="ARBA" id="ARBA00032552"/>
    </source>
</evidence>
<reference evidence="27" key="2">
    <citation type="submission" date="2020-01" db="EMBL/GenBank/DDBJ databases">
        <authorList>
            <person name="Korhonen P.K.K."/>
            <person name="Guangxu M.G."/>
            <person name="Wang T.W."/>
            <person name="Stroehlein A.J.S."/>
            <person name="Young N.D."/>
            <person name="Ang C.-S.A."/>
            <person name="Fernando D.W.F."/>
            <person name="Lu H.L."/>
            <person name="Taylor S.T."/>
            <person name="Ehtesham M.E.M."/>
            <person name="Najaraj S.H.N."/>
            <person name="Harsha G.H.G."/>
            <person name="Madugundu A.M."/>
            <person name="Renuse S.R."/>
            <person name="Holt D.H."/>
            <person name="Pandey A.P."/>
            <person name="Papenfuss A.P."/>
            <person name="Gasser R.B.G."/>
            <person name="Fischer K.F."/>
        </authorList>
    </citation>
    <scope>NUCLEOTIDE SEQUENCE</scope>
    <source>
        <strain evidence="27">SSS_KF_BRIS2020</strain>
    </source>
</reference>
<keyword evidence="15 25" id="KW-1015">Disulfide bond</keyword>
<reference evidence="29" key="1">
    <citation type="journal article" date="2020" name="PLoS Negl. Trop. Dis.">
        <title>High-quality nuclear genome for Sarcoptes scabiei-A critical resource for a neglected parasite.</title>
        <authorList>
            <person name="Korhonen P.K."/>
            <person name="Gasser R.B."/>
            <person name="Ma G."/>
            <person name="Wang T."/>
            <person name="Stroehlein A.J."/>
            <person name="Young N.D."/>
            <person name="Ang C.S."/>
            <person name="Fernando D.D."/>
            <person name="Lu H.C."/>
            <person name="Taylor S."/>
            <person name="Reynolds S.L."/>
            <person name="Mofiz E."/>
            <person name="Najaraj S.H."/>
            <person name="Gowda H."/>
            <person name="Madugundu A."/>
            <person name="Renuse S."/>
            <person name="Holt D."/>
            <person name="Pandey A."/>
            <person name="Papenfuss A.T."/>
            <person name="Fischer K."/>
        </authorList>
    </citation>
    <scope>NUCLEOTIDE SEQUENCE [LARGE SCALE GENOMIC DNA]</scope>
</reference>
<evidence type="ECO:0000313" key="28">
    <source>
        <dbReference type="EnsemblMetazoa" id="KAF7491058.1"/>
    </source>
</evidence>
<dbReference type="Proteomes" id="UP000070412">
    <property type="component" value="Unassembled WGS sequence"/>
</dbReference>
<evidence type="ECO:0000256" key="6">
    <source>
        <dbReference type="ARBA" id="ARBA00014817"/>
    </source>
</evidence>
<feature type="disulfide bond" evidence="25">
    <location>
        <begin position="175"/>
        <end position="189"/>
    </location>
</feature>
<reference evidence="28" key="3">
    <citation type="submission" date="2022-06" db="UniProtKB">
        <authorList>
            <consortium name="EnsemblMetazoa"/>
        </authorList>
    </citation>
    <scope>IDENTIFICATION</scope>
</reference>
<proteinExistence type="inferred from homology"/>
<dbReference type="InterPro" id="IPR007754">
    <property type="entry name" value="GlcNAc_II"/>
</dbReference>
<gene>
    <name evidence="27" type="ORF">SSS_8838</name>
</gene>
<sequence length="453" mass="54048">MWRRKFLLRWLSLLSTIIVIYCLIWLPTQQNKLWPIQEIFSDKIISNDNGNSYQTESTSPSSSLVDLDLLDRILKHNHRFVVGNQEKFDRLLTENDLVFVIQVHRRPHFLFQLILSLSRIKFINETLLIFSHDFYDESINQLIKQIDFAKTAQIFFPFSTQIWSHTFPGVSDNDCPRTVDRNEAIKMNCTNINNPDSYGHFREAKITQTKHHWWWKINYIMDNFLPSQNHQGDFVFIEEDHYLSPDFIHLWKLMKEIRKNFTQTGKTVNLLTLGNYEKSKQSKTDFSVVHNTNWFSSHHNMAYTIDRNLWYKIKSCQREFCSYDDYNWDWSLQHVFDQCFKQKLSTLVPRTSRVIHIGSCGLHQREKNCNESQKSKSSIGINLFLNEQNLFPERLILQSKSLKTRRKKLRKNGGWSDPRDHFLCSHYGMFQEKLDVIFANFENLIDDLQLRTN</sequence>
<evidence type="ECO:0000256" key="17">
    <source>
        <dbReference type="ARBA" id="ARBA00023211"/>
    </source>
</evidence>
<evidence type="ECO:0000313" key="27">
    <source>
        <dbReference type="EMBL" id="KAF7491058.1"/>
    </source>
</evidence>
<feature type="disulfide bond" evidence="25">
    <location>
        <begin position="316"/>
        <end position="339"/>
    </location>
</feature>
<dbReference type="GO" id="GO:0008455">
    <property type="term" value="F:alpha-1,6-mannosylglycoprotein 2-beta-N-acetylglucosaminyltransferase activity"/>
    <property type="evidence" value="ECO:0007669"/>
    <property type="project" value="UniProtKB-EC"/>
</dbReference>
<feature type="binding site" evidence="23">
    <location>
        <position position="133"/>
    </location>
    <ligand>
        <name>substrate</name>
    </ligand>
</feature>
<evidence type="ECO:0000313" key="29">
    <source>
        <dbReference type="Proteomes" id="UP000070412"/>
    </source>
</evidence>
<evidence type="ECO:0000256" key="11">
    <source>
        <dbReference type="ARBA" id="ARBA00022968"/>
    </source>
</evidence>
<dbReference type="GO" id="GO:0005795">
    <property type="term" value="C:Golgi stack"/>
    <property type="evidence" value="ECO:0007669"/>
    <property type="project" value="InterPro"/>
</dbReference>
<evidence type="ECO:0000256" key="12">
    <source>
        <dbReference type="ARBA" id="ARBA00022989"/>
    </source>
</evidence>
<evidence type="ECO:0000256" key="23">
    <source>
        <dbReference type="PIRSR" id="PIRSR607754-1"/>
    </source>
</evidence>
<evidence type="ECO:0000256" key="10">
    <source>
        <dbReference type="ARBA" id="ARBA00022723"/>
    </source>
</evidence>
<dbReference type="Gene3D" id="3.90.550.10">
    <property type="entry name" value="Spore Coat Polysaccharide Biosynthesis Protein SpsA, Chain A"/>
    <property type="match status" value="1"/>
</dbReference>
<feature type="binding site" evidence="24">
    <location>
        <position position="240"/>
    </location>
    <ligand>
        <name>Mn(2+)</name>
        <dbReference type="ChEBI" id="CHEBI:29035"/>
    </ligand>
</feature>
<protein>
    <recommendedName>
        <fullName evidence="6">Alpha-1,6-mannosyl-glycoprotein 2-beta-N-acetylglucosaminyltransferase</fullName>
        <ecNumber evidence="5">2.4.1.143</ecNumber>
    </recommendedName>
    <alternativeName>
        <fullName evidence="21">Beta-1,2-N-acetylglucosaminyltransferase II</fullName>
    </alternativeName>
    <alternativeName>
        <fullName evidence="20">GlcNAc-T II</fullName>
    </alternativeName>
    <alternativeName>
        <fullName evidence="19">Mannoside acetylglucosaminyltransferase 2</fullName>
    </alternativeName>
    <alternativeName>
        <fullName evidence="18">N-glycosyl-oligosaccharide-glycoprotein N-acetylglucosaminyltransferase II</fullName>
    </alternativeName>
</protein>
<keyword evidence="7 27" id="KW-0328">Glycosyltransferase</keyword>
<dbReference type="EMBL" id="WVUK01000062">
    <property type="protein sequence ID" value="KAF7491058.1"/>
    <property type="molecule type" value="Genomic_DNA"/>
</dbReference>
<evidence type="ECO:0000256" key="25">
    <source>
        <dbReference type="PIRSR" id="PIRSR607754-3"/>
    </source>
</evidence>
<feature type="binding site" evidence="23">
    <location>
        <begin position="208"/>
        <end position="212"/>
    </location>
    <ligand>
        <name>substrate</name>
    </ligand>
</feature>
<keyword evidence="9 26" id="KW-0812">Transmembrane</keyword>
<evidence type="ECO:0000256" key="19">
    <source>
        <dbReference type="ARBA" id="ARBA00031203"/>
    </source>
</evidence>
<evidence type="ECO:0000256" key="24">
    <source>
        <dbReference type="PIRSR" id="PIRSR607754-2"/>
    </source>
</evidence>
<keyword evidence="29" id="KW-1185">Reference proteome</keyword>
<evidence type="ECO:0000256" key="16">
    <source>
        <dbReference type="ARBA" id="ARBA00023180"/>
    </source>
</evidence>
<feature type="disulfide bond" evidence="25">
    <location>
        <begin position="321"/>
        <end position="424"/>
    </location>
</feature>
<dbReference type="GO" id="GO:0046872">
    <property type="term" value="F:metal ion binding"/>
    <property type="evidence" value="ECO:0007669"/>
    <property type="project" value="UniProtKB-KW"/>
</dbReference>
<name>A0A834R734_SARSC</name>
<comment type="catalytic activity">
    <reaction evidence="22">
        <text>an N(4)-{beta-D-GlcNAc-(1-&gt;2)-alpha-D-Man-(1-&gt;3)-[alpha-D-Man-(1-&gt;6)]-beta-D-Man-(1-&gt;4)-beta-D-GlcNAc-(1-&gt;4)-beta-D-GlcNAc}-L-asparaginyl-[protein] + UDP-N-acetyl-alpha-D-glucosamine = N(4)-{beta-D-GlcNAc-(1-&gt;2)-alpha-D-Man-(1-&gt;3)-[beta-D-GlcNAc-(1-&gt;2)-alpha-D-Man-(1-&gt;6)]-beta-D-Man-(1-&gt;4)-beta-D-GlcNAc-(1-&gt;4)-beta-D-GlcNAc}-L-asparaginyl-[protein] + UDP + H(+)</text>
        <dbReference type="Rhea" id="RHEA:12941"/>
        <dbReference type="Rhea" id="RHEA-COMP:13526"/>
        <dbReference type="Rhea" id="RHEA-COMP:14369"/>
        <dbReference type="ChEBI" id="CHEBI:15378"/>
        <dbReference type="ChEBI" id="CHEBI:57705"/>
        <dbReference type="ChEBI" id="CHEBI:58223"/>
        <dbReference type="ChEBI" id="CHEBI:60615"/>
        <dbReference type="ChEBI" id="CHEBI:60651"/>
        <dbReference type="EC" id="2.4.1.143"/>
    </reaction>
</comment>
<comment type="similarity">
    <text evidence="4">Belongs to the glycosyltransferase 16 (GT16) protein family.</text>
</comment>
<comment type="pathway">
    <text evidence="3">Protein modification; protein glycosylation.</text>
</comment>
<dbReference type="UniPathway" id="UPA00378"/>
<feature type="binding site" evidence="24">
    <location>
        <position position="356"/>
    </location>
    <ligand>
        <name>Mn(2+)</name>
        <dbReference type="ChEBI" id="CHEBI:29035"/>
    </ligand>
</feature>
<evidence type="ECO:0000256" key="4">
    <source>
        <dbReference type="ARBA" id="ARBA00011011"/>
    </source>
</evidence>
<evidence type="ECO:0000256" key="18">
    <source>
        <dbReference type="ARBA" id="ARBA00029663"/>
    </source>
</evidence>
<dbReference type="OrthoDB" id="6019616at2759"/>
<evidence type="ECO:0000256" key="2">
    <source>
        <dbReference type="ARBA" id="ARBA00004323"/>
    </source>
</evidence>
<evidence type="ECO:0000256" key="5">
    <source>
        <dbReference type="ARBA" id="ARBA00012613"/>
    </source>
</evidence>
<keyword evidence="13" id="KW-0333">Golgi apparatus</keyword>
<dbReference type="PANTHER" id="PTHR12871:SF0">
    <property type="entry name" value="ALPHA-1,6-MANNOSYL-GLYCOPROTEIN 2-BETA-N-ACETYLGLUCOSAMINYLTRANSFERASE"/>
    <property type="match status" value="1"/>
</dbReference>
<feature type="disulfide bond" evidence="25">
    <location>
        <begin position="360"/>
        <end position="369"/>
    </location>
</feature>
<comment type="subcellular location">
    <subcellularLocation>
        <location evidence="2">Golgi apparatus membrane</location>
        <topology evidence="2">Single-pass type II membrane protein</topology>
    </subcellularLocation>
</comment>
<keyword evidence="17 24" id="KW-0464">Manganese</keyword>
<evidence type="ECO:0000256" key="13">
    <source>
        <dbReference type="ARBA" id="ARBA00023034"/>
    </source>
</evidence>
<dbReference type="EnsemblMetazoa" id="SSS_8838s_mrna">
    <property type="protein sequence ID" value="KAF7491058.1"/>
    <property type="gene ID" value="SSS_8838"/>
</dbReference>
<evidence type="ECO:0000256" key="7">
    <source>
        <dbReference type="ARBA" id="ARBA00022676"/>
    </source>
</evidence>
<keyword evidence="8 27" id="KW-0808">Transferase</keyword>
<feature type="binding site" evidence="23">
    <location>
        <begin position="102"/>
        <end position="106"/>
    </location>
    <ligand>
        <name>substrate</name>
    </ligand>
</feature>
<evidence type="ECO:0000256" key="22">
    <source>
        <dbReference type="ARBA" id="ARBA00093257"/>
    </source>
</evidence>
<dbReference type="Pfam" id="PF05060">
    <property type="entry name" value="MGAT2"/>
    <property type="match status" value="1"/>
</dbReference>
<evidence type="ECO:0000256" key="14">
    <source>
        <dbReference type="ARBA" id="ARBA00023136"/>
    </source>
</evidence>
<dbReference type="GO" id="GO:0009312">
    <property type="term" value="P:oligosaccharide biosynthetic process"/>
    <property type="evidence" value="ECO:0007669"/>
    <property type="project" value="InterPro"/>
</dbReference>
<evidence type="ECO:0000256" key="15">
    <source>
        <dbReference type="ARBA" id="ARBA00023157"/>
    </source>
</evidence>
<dbReference type="GO" id="GO:0000139">
    <property type="term" value="C:Golgi membrane"/>
    <property type="evidence" value="ECO:0007669"/>
    <property type="project" value="UniProtKB-SubCell"/>
</dbReference>
<keyword evidence="11" id="KW-0735">Signal-anchor</keyword>
<evidence type="ECO:0000256" key="21">
    <source>
        <dbReference type="ARBA" id="ARBA00032915"/>
    </source>
</evidence>
<keyword evidence="12 26" id="KW-1133">Transmembrane helix</keyword>
<dbReference type="GO" id="GO:0006487">
    <property type="term" value="P:protein N-linked glycosylation"/>
    <property type="evidence" value="ECO:0007669"/>
    <property type="project" value="TreeGrafter"/>
</dbReference>
<evidence type="ECO:0000256" key="8">
    <source>
        <dbReference type="ARBA" id="ARBA00022679"/>
    </source>
</evidence>
<dbReference type="AlphaFoldDB" id="A0A834R734"/>
<evidence type="ECO:0000256" key="3">
    <source>
        <dbReference type="ARBA" id="ARBA00004922"/>
    </source>
</evidence>
<keyword evidence="14 26" id="KW-0472">Membrane</keyword>
<dbReference type="PANTHER" id="PTHR12871">
    <property type="entry name" value="BETA-1,2-N-ACETYLGLUCOSAMINYLTRANSFERASE II"/>
    <property type="match status" value="1"/>
</dbReference>